<proteinExistence type="predicted"/>
<dbReference type="PANTHER" id="PTHR35356:SF3">
    <property type="entry name" value="OS01G0156300 PROTEIN"/>
    <property type="match status" value="1"/>
</dbReference>
<dbReference type="InterPro" id="IPR010535">
    <property type="entry name" value="DUF1110"/>
</dbReference>
<name>Q84TT5_ORYSJ</name>
<gene>
    <name evidence="1" type="primary">OSJNBb0097F01.2</name>
    <name evidence="2" type="ORF">OSJNBa0090L05.22</name>
</gene>
<reference evidence="3" key="3">
    <citation type="journal article" date="2005" name="Nature">
        <title>The map-based sequence of the rice genome.</title>
        <authorList>
            <consortium name="International rice genome sequencing project (IRGSP)"/>
            <person name="Matsumoto T."/>
            <person name="Wu J."/>
            <person name="Kanamori H."/>
            <person name="Katayose Y."/>
            <person name="Fujisawa M."/>
            <person name="Namiki N."/>
            <person name="Mizuno H."/>
            <person name="Yamamoto K."/>
            <person name="Antonio B.A."/>
            <person name="Baba T."/>
            <person name="Sakata K."/>
            <person name="Nagamura Y."/>
            <person name="Aoki H."/>
            <person name="Arikawa K."/>
            <person name="Arita K."/>
            <person name="Bito T."/>
            <person name="Chiden Y."/>
            <person name="Fujitsuka N."/>
            <person name="Fukunaka R."/>
            <person name="Hamada M."/>
            <person name="Harada C."/>
            <person name="Hayashi A."/>
            <person name="Hijishita S."/>
            <person name="Honda M."/>
            <person name="Hosokawa S."/>
            <person name="Ichikawa Y."/>
            <person name="Idonuma A."/>
            <person name="Iijima M."/>
            <person name="Ikeda M."/>
            <person name="Ikeno M."/>
            <person name="Ito K."/>
            <person name="Ito S."/>
            <person name="Ito T."/>
            <person name="Ito Y."/>
            <person name="Ito Y."/>
            <person name="Iwabuchi A."/>
            <person name="Kamiya K."/>
            <person name="Karasawa W."/>
            <person name="Kurita K."/>
            <person name="Katagiri S."/>
            <person name="Kikuta A."/>
            <person name="Kobayashi H."/>
            <person name="Kobayashi N."/>
            <person name="Machita K."/>
            <person name="Maehara T."/>
            <person name="Masukawa M."/>
            <person name="Mizubayashi T."/>
            <person name="Mukai Y."/>
            <person name="Nagasaki H."/>
            <person name="Nagata Y."/>
            <person name="Naito S."/>
            <person name="Nakashima M."/>
            <person name="Nakama Y."/>
            <person name="Nakamichi Y."/>
            <person name="Nakamura M."/>
            <person name="Meguro A."/>
            <person name="Negishi M."/>
            <person name="Ohta I."/>
            <person name="Ohta T."/>
            <person name="Okamoto M."/>
            <person name="Ono N."/>
            <person name="Saji S."/>
            <person name="Sakaguchi M."/>
            <person name="Sakai K."/>
            <person name="Shibata M."/>
            <person name="Shimokawa T."/>
            <person name="Song J."/>
            <person name="Takazaki Y."/>
            <person name="Terasawa K."/>
            <person name="Tsugane M."/>
            <person name="Tsuji K."/>
            <person name="Ueda S."/>
            <person name="Waki K."/>
            <person name="Yamagata H."/>
            <person name="Yamamoto M."/>
            <person name="Yamamoto S."/>
            <person name="Yamane H."/>
            <person name="Yoshiki S."/>
            <person name="Yoshihara R."/>
            <person name="Yukawa K."/>
            <person name="Zhong H."/>
            <person name="Yano M."/>
            <person name="Yuan Q."/>
            <person name="Ouyang S."/>
            <person name="Liu J."/>
            <person name="Jones K.M."/>
            <person name="Gansberger K."/>
            <person name="Moffat K."/>
            <person name="Hill J."/>
            <person name="Bera J."/>
            <person name="Fadrosh D."/>
            <person name="Jin S."/>
            <person name="Johri S."/>
            <person name="Kim M."/>
            <person name="Overton L."/>
            <person name="Reardon M."/>
            <person name="Tsitrin T."/>
            <person name="Vuong H."/>
            <person name="Weaver B."/>
            <person name="Ciecko A."/>
            <person name="Tallon L."/>
            <person name="Jackson J."/>
            <person name="Pai G."/>
            <person name="Aken S.V."/>
            <person name="Utterback T."/>
            <person name="Reidmuller S."/>
            <person name="Feldblyum T."/>
            <person name="Hsiao J."/>
            <person name="Zismann V."/>
            <person name="Iobst S."/>
            <person name="de Vazeille A.R."/>
            <person name="Buell C.R."/>
            <person name="Ying K."/>
            <person name="Li Y."/>
            <person name="Lu T."/>
            <person name="Huang Y."/>
            <person name="Zhao Q."/>
            <person name="Feng Q."/>
            <person name="Zhang L."/>
            <person name="Zhu J."/>
            <person name="Weng Q."/>
            <person name="Mu J."/>
            <person name="Lu Y."/>
            <person name="Fan D."/>
            <person name="Liu Y."/>
            <person name="Guan J."/>
            <person name="Zhang Y."/>
            <person name="Yu S."/>
            <person name="Liu X."/>
            <person name="Zhang Y."/>
            <person name="Hong G."/>
            <person name="Han B."/>
            <person name="Choisne N."/>
            <person name="Demange N."/>
            <person name="Orjeda G."/>
            <person name="Samain S."/>
            <person name="Cattolico L."/>
            <person name="Pelletier E."/>
            <person name="Couloux A."/>
            <person name="Segurens B."/>
            <person name="Wincker P."/>
            <person name="D'Hont A."/>
            <person name="Scarpelli C."/>
            <person name="Weissenbach J."/>
            <person name="Salanoubat M."/>
            <person name="Quetier F."/>
            <person name="Yu Y."/>
            <person name="Kim H.R."/>
            <person name="Rambo T."/>
            <person name="Currie J."/>
            <person name="Collura K."/>
            <person name="Luo M."/>
            <person name="Yang T."/>
            <person name="Ammiraju J.S.S."/>
            <person name="Engler F."/>
            <person name="Soderlund C."/>
            <person name="Wing R.A."/>
            <person name="Palmer L.E."/>
            <person name="de la Bastide M."/>
            <person name="Spiegel L."/>
            <person name="Nascimento L."/>
            <person name="Zutavern T."/>
            <person name="O'Shaughnessy A."/>
            <person name="Dike S."/>
            <person name="Dedhia N."/>
            <person name="Preston R."/>
            <person name="Balija V."/>
            <person name="McCombie W.R."/>
            <person name="Chow T."/>
            <person name="Chen H."/>
            <person name="Chung M."/>
            <person name="Chen C."/>
            <person name="Shaw J."/>
            <person name="Wu H."/>
            <person name="Hsiao K."/>
            <person name="Chao Y."/>
            <person name="Chu M."/>
            <person name="Cheng C."/>
            <person name="Hour A."/>
            <person name="Lee P."/>
            <person name="Lin S."/>
            <person name="Lin Y."/>
            <person name="Liou J."/>
            <person name="Liu S."/>
            <person name="Hsing Y."/>
            <person name="Raghuvanshi S."/>
            <person name="Mohanty A."/>
            <person name="Bharti A.K."/>
            <person name="Gaur A."/>
            <person name="Gupta V."/>
            <person name="Kumar D."/>
            <person name="Ravi V."/>
            <person name="Vij S."/>
            <person name="Kapur A."/>
            <person name="Khurana P."/>
            <person name="Khurana P."/>
            <person name="Khurana J.P."/>
            <person name="Tyagi A.K."/>
            <person name="Gaikwad K."/>
            <person name="Singh A."/>
            <person name="Dalal V."/>
            <person name="Srivastava S."/>
            <person name="Dixit A."/>
            <person name="Pal A.K."/>
            <person name="Ghazi I.A."/>
            <person name="Yadav M."/>
            <person name="Pandit A."/>
            <person name="Bhargava A."/>
            <person name="Sureshbabu K."/>
            <person name="Batra K."/>
            <person name="Sharma T.R."/>
            <person name="Mohapatra T."/>
            <person name="Singh N.K."/>
            <person name="Messing J."/>
            <person name="Nelson A.B."/>
            <person name="Fuks G."/>
            <person name="Kavchok S."/>
            <person name="Keizer G."/>
            <person name="Linton E."/>
            <person name="Llaca V."/>
            <person name="Song R."/>
            <person name="Tanyolac B."/>
            <person name="Young S."/>
            <person name="Ho-Il K."/>
            <person name="Hahn J.H."/>
            <person name="Sangsakoo G."/>
            <person name="Vanavichit A."/>
            <person name="de Mattos Luiz.A.T."/>
            <person name="Zimmer P.D."/>
            <person name="Malone G."/>
            <person name="Dellagostin O."/>
            <person name="de Oliveira A.C."/>
            <person name="Bevan M."/>
            <person name="Bancroft I."/>
            <person name="Minx P."/>
            <person name="Cordum H."/>
            <person name="Wilson R."/>
            <person name="Cheng Z."/>
            <person name="Jin W."/>
            <person name="Jiang J."/>
            <person name="Leong S.A."/>
            <person name="Iwama H."/>
            <person name="Gojobori T."/>
            <person name="Itoh T."/>
            <person name="Niimura Y."/>
            <person name="Fujii Y."/>
            <person name="Habara T."/>
            <person name="Sakai H."/>
            <person name="Sato Y."/>
            <person name="Wilson G."/>
            <person name="Kumar K."/>
            <person name="McCouch S."/>
            <person name="Juretic N."/>
            <person name="Hoen D."/>
            <person name="Wright S."/>
            <person name="Bruskiewich R."/>
            <person name="Bureau T."/>
            <person name="Miyao A."/>
            <person name="Hirochika H."/>
            <person name="Nishikawa T."/>
            <person name="Kadowaki K."/>
            <person name="Sugiura M."/>
            <person name="Burr B."/>
            <person name="Sasaki T."/>
        </authorList>
    </citation>
    <scope>NUCLEOTIDE SEQUENCE [LARGE SCALE GENOMIC DNA]</scope>
    <source>
        <strain evidence="3">cv. Nipponbare</strain>
    </source>
</reference>
<dbReference type="AlphaFoldDB" id="Q84TT5"/>
<dbReference type="EMBL" id="AC087220">
    <property type="protein sequence ID" value="AAO62322.1"/>
    <property type="molecule type" value="Genomic_DNA"/>
</dbReference>
<reference evidence="2" key="4">
    <citation type="submission" date="2006-01" db="EMBL/GenBank/DDBJ databases">
        <title>Oryza sativa chromosome 3 BAC OSJNBa0090L05 genomic sequence.</title>
        <authorList>
            <person name="Buell C.R."/>
            <person name="Yuan Q."/>
            <person name="Ouyang S."/>
            <person name="Liu J."/>
            <person name="Gansberger K."/>
            <person name="Jones K.M."/>
            <person name="Overton II L.L."/>
            <person name="Tsitrin T."/>
            <person name="Kim M.M."/>
            <person name="Bera J.J."/>
            <person name="Jin S.S."/>
            <person name="Fadrosh D.W."/>
            <person name="Tallon L.J."/>
            <person name="Koo H."/>
            <person name="Zismann V."/>
            <person name="Hsiao J."/>
            <person name="Blunt S."/>
            <person name="Vanaken S.S."/>
            <person name="Riedmuller S.B."/>
            <person name="Utterback T.T."/>
            <person name="Feldblyum T.V."/>
            <person name="Yang Q.Q."/>
            <person name="Haas B.J."/>
            <person name="Suh B.B."/>
            <person name="Peterson J.J."/>
            <person name="Quackenbush J."/>
            <person name="White O."/>
            <person name="Salzberg S.L."/>
            <person name="Fraser C.M."/>
        </authorList>
    </citation>
    <scope>NUCLEOTIDE SEQUENCE</scope>
</reference>
<protein>
    <submittedName>
        <fullName evidence="1">Uncharacterized protein</fullName>
    </submittedName>
</protein>
<evidence type="ECO:0000313" key="3">
    <source>
        <dbReference type="Proteomes" id="UP000000763"/>
    </source>
</evidence>
<reference evidence="3" key="6">
    <citation type="journal article" date="2008" name="Nucleic Acids Res.">
        <title>The rice annotation project database (RAP-DB): 2008 update.</title>
        <authorList>
            <consortium name="The rice annotation project (RAP)"/>
        </authorList>
    </citation>
    <scope>GENOME REANNOTATION</scope>
    <source>
        <strain evidence="3">cv. Nipponbare</strain>
    </source>
</reference>
<reference evidence="2" key="2">
    <citation type="submission" date="2003-05" db="EMBL/GenBank/DDBJ databases">
        <authorList>
            <person name="Buell R."/>
            <person name="Liu J."/>
            <person name="Childs K."/>
            <person name="Zaborsky J."/>
            <person name="Tallon L."/>
            <person name="Wirtz U."/>
            <person name="Wei F."/>
            <person name="Kuang H."/>
            <person name="Zhang P."/>
            <person name="Marano M."/>
            <person name="Baker B."/>
        </authorList>
    </citation>
    <scope>NUCLEOTIDE SEQUENCE</scope>
</reference>
<organism evidence="1 3">
    <name type="scientific">Oryza sativa subsp. japonica</name>
    <name type="common">Rice</name>
    <dbReference type="NCBI Taxonomy" id="39947"/>
    <lineage>
        <taxon>Eukaryota</taxon>
        <taxon>Viridiplantae</taxon>
        <taxon>Streptophyta</taxon>
        <taxon>Embryophyta</taxon>
        <taxon>Tracheophyta</taxon>
        <taxon>Spermatophyta</taxon>
        <taxon>Magnoliopsida</taxon>
        <taxon>Liliopsida</taxon>
        <taxon>Poales</taxon>
        <taxon>Poaceae</taxon>
        <taxon>BOP clade</taxon>
        <taxon>Oryzoideae</taxon>
        <taxon>Oryzeae</taxon>
        <taxon>Oryzinae</taxon>
        <taxon>Oryza</taxon>
        <taxon>Oryza sativa</taxon>
    </lineage>
</organism>
<accession>Q84TT5</accession>
<sequence>MAAEVWKAQFGRLVEEAAIRVDGVRESLHALLPQLTSSSSSMVAGDANTVRDTIQLALDALGLGDESSVNYLAEQSAAIKLSYAESDARKAYALVDGCRGHLDAALLLLDHVGRLPDVQGMINAERLAAVADLEAAIVAVQRSAEMATAARQDVSGAS</sequence>
<dbReference type="EMBL" id="AC084765">
    <property type="protein sequence ID" value="AAP46222.1"/>
    <property type="molecule type" value="Genomic_DNA"/>
</dbReference>
<dbReference type="Proteomes" id="UP000000763">
    <property type="component" value="Chromosome 3"/>
</dbReference>
<reference evidence="1" key="1">
    <citation type="submission" date="2003-03" db="EMBL/GenBank/DDBJ databases">
        <authorList>
            <person name="Buell R."/>
        </authorList>
    </citation>
    <scope>NUCLEOTIDE SEQUENCE</scope>
</reference>
<dbReference type="PANTHER" id="PTHR35356">
    <property type="entry name" value="OS01G0156300 PROTEIN-RELATED"/>
    <property type="match status" value="1"/>
</dbReference>
<evidence type="ECO:0000313" key="1">
    <source>
        <dbReference type="EMBL" id="AAO62322.1"/>
    </source>
</evidence>
<reference evidence="1" key="5">
    <citation type="submission" date="2006-01" db="EMBL/GenBank/DDBJ databases">
        <title>Oryza sativa chromosome 3 BAC OSJNBb0097F01 genomic sequence.</title>
        <authorList>
            <person name="Buell C.R."/>
            <person name="Yuan Q."/>
            <person name="Ouyang S."/>
            <person name="Liu J."/>
            <person name="Gansberger K."/>
            <person name="Jones K.M."/>
            <person name="Overton II L.L."/>
            <person name="Tsitrin T."/>
            <person name="Kim M.M."/>
            <person name="Bera J.J."/>
            <person name="Jin S.S."/>
            <person name="Fadrosh D.W."/>
            <person name="Tallon L.J."/>
            <person name="Koo H."/>
            <person name="Zismann V."/>
            <person name="Hsiao J."/>
            <person name="Blunt S."/>
            <person name="Vanaken S.S."/>
            <person name="Riedmuller S.B."/>
            <person name="Utterback T.T."/>
            <person name="Feldblyum T.V."/>
            <person name="Yang Q.Q."/>
            <person name="Haas B.J."/>
            <person name="Suh B.B."/>
            <person name="Peterson J.J."/>
            <person name="Quackenbush J."/>
            <person name="White O."/>
            <person name="Salzberg S.L."/>
            <person name="Fraser C.M."/>
        </authorList>
    </citation>
    <scope>NUCLEOTIDE SEQUENCE</scope>
</reference>
<dbReference type="Pfam" id="PF06533">
    <property type="entry name" value="DUF1110"/>
    <property type="match status" value="2"/>
</dbReference>
<evidence type="ECO:0000313" key="2">
    <source>
        <dbReference type="EMBL" id="AAP46222.1"/>
    </source>
</evidence>